<feature type="signal peptide" evidence="1">
    <location>
        <begin position="1"/>
        <end position="29"/>
    </location>
</feature>
<dbReference type="OrthoDB" id="279717at2"/>
<keyword evidence="1" id="KW-0732">Signal</keyword>
<organism evidence="2 3">
    <name type="scientific">Novipirellula herctigrandis</name>
    <dbReference type="NCBI Taxonomy" id="2527986"/>
    <lineage>
        <taxon>Bacteria</taxon>
        <taxon>Pseudomonadati</taxon>
        <taxon>Planctomycetota</taxon>
        <taxon>Planctomycetia</taxon>
        <taxon>Pirellulales</taxon>
        <taxon>Pirellulaceae</taxon>
        <taxon>Novipirellula</taxon>
    </lineage>
</organism>
<dbReference type="Proteomes" id="UP000315010">
    <property type="component" value="Unassembled WGS sequence"/>
</dbReference>
<keyword evidence="3" id="KW-1185">Reference proteome</keyword>
<dbReference type="AlphaFoldDB" id="A0A5C5Z4R7"/>
<dbReference type="RefSeq" id="WP_146398564.1">
    <property type="nucleotide sequence ID" value="NZ_SJPJ01000001.1"/>
</dbReference>
<name>A0A5C5Z4R7_9BACT</name>
<protein>
    <submittedName>
        <fullName evidence="2">Uncharacterized protein</fullName>
    </submittedName>
</protein>
<evidence type="ECO:0000313" key="2">
    <source>
        <dbReference type="EMBL" id="TWT82205.1"/>
    </source>
</evidence>
<evidence type="ECO:0000256" key="1">
    <source>
        <dbReference type="SAM" id="SignalP"/>
    </source>
</evidence>
<comment type="caution">
    <text evidence="2">The sequence shown here is derived from an EMBL/GenBank/DDBJ whole genome shotgun (WGS) entry which is preliminary data.</text>
</comment>
<sequence length="165" mass="16488" precursor="true">MLHTNLLQNVRTLVLASMAACLVTVTAQAQSAGTIVDVGPGFAGSNATAGGAWMHTDTDSRVGPGGSMGRGLAIGAGPNGLALSHSIGVNSGGVGVGHNFNMSIGRNGTHVSHGGVQSTGGNSRIIAGGNTRQIFGGVSGGSNVTGFGNQTRAYTGARTRLFRRW</sequence>
<accession>A0A5C5Z4R7</accession>
<gene>
    <name evidence="2" type="ORF">CA13_36660</name>
</gene>
<evidence type="ECO:0000313" key="3">
    <source>
        <dbReference type="Proteomes" id="UP000315010"/>
    </source>
</evidence>
<dbReference type="EMBL" id="SJPJ01000001">
    <property type="protein sequence ID" value="TWT82205.1"/>
    <property type="molecule type" value="Genomic_DNA"/>
</dbReference>
<proteinExistence type="predicted"/>
<feature type="chain" id="PRO_5022767195" evidence="1">
    <location>
        <begin position="30"/>
        <end position="165"/>
    </location>
</feature>
<reference evidence="2 3" key="1">
    <citation type="submission" date="2019-02" db="EMBL/GenBank/DDBJ databases">
        <title>Deep-cultivation of Planctomycetes and their phenomic and genomic characterization uncovers novel biology.</title>
        <authorList>
            <person name="Wiegand S."/>
            <person name="Jogler M."/>
            <person name="Boedeker C."/>
            <person name="Pinto D."/>
            <person name="Vollmers J."/>
            <person name="Rivas-Marin E."/>
            <person name="Kohn T."/>
            <person name="Peeters S.H."/>
            <person name="Heuer A."/>
            <person name="Rast P."/>
            <person name="Oberbeckmann S."/>
            <person name="Bunk B."/>
            <person name="Jeske O."/>
            <person name="Meyerdierks A."/>
            <person name="Storesund J.E."/>
            <person name="Kallscheuer N."/>
            <person name="Luecker S."/>
            <person name="Lage O.M."/>
            <person name="Pohl T."/>
            <person name="Merkel B.J."/>
            <person name="Hornburger P."/>
            <person name="Mueller R.-W."/>
            <person name="Bruemmer F."/>
            <person name="Labrenz M."/>
            <person name="Spormann A.M."/>
            <person name="Op Den Camp H."/>
            <person name="Overmann J."/>
            <person name="Amann R."/>
            <person name="Jetten M.S.M."/>
            <person name="Mascher T."/>
            <person name="Medema M.H."/>
            <person name="Devos D.P."/>
            <person name="Kaster A.-K."/>
            <person name="Ovreas L."/>
            <person name="Rohde M."/>
            <person name="Galperin M.Y."/>
            <person name="Jogler C."/>
        </authorList>
    </citation>
    <scope>NUCLEOTIDE SEQUENCE [LARGE SCALE GENOMIC DNA]</scope>
    <source>
        <strain evidence="2 3">CA13</strain>
    </source>
</reference>